<keyword evidence="2" id="KW-1185">Reference proteome</keyword>
<proteinExistence type="predicted"/>
<accession>A0AAV2SUU6</accession>
<dbReference type="AlphaFoldDB" id="A0AAV2SUU6"/>
<protein>
    <submittedName>
        <fullName evidence="1">Uncharacterized protein</fullName>
    </submittedName>
</protein>
<gene>
    <name evidence="1" type="ORF">MNOR_LOCUS40726</name>
</gene>
<name>A0AAV2SUU6_MEGNR</name>
<sequence>SVALLVALWMERFLASKNLLPIVPVHLTEVRVVLSRVIWFAEIQLGNPLGCIVIRGGVLPLKSRSIGFRVFGINCNNVSPVCMGRGLNLFGQGFGDFPKQKGGEKVGEFHNILAGLSPPTAI</sequence>
<dbReference type="Proteomes" id="UP001497623">
    <property type="component" value="Unassembled WGS sequence"/>
</dbReference>
<feature type="non-terminal residue" evidence="1">
    <location>
        <position position="1"/>
    </location>
</feature>
<evidence type="ECO:0000313" key="1">
    <source>
        <dbReference type="EMBL" id="CAL4241679.1"/>
    </source>
</evidence>
<reference evidence="1 2" key="1">
    <citation type="submission" date="2024-05" db="EMBL/GenBank/DDBJ databases">
        <authorList>
            <person name="Wallberg A."/>
        </authorList>
    </citation>
    <scope>NUCLEOTIDE SEQUENCE [LARGE SCALE GENOMIC DNA]</scope>
</reference>
<organism evidence="1 2">
    <name type="scientific">Meganyctiphanes norvegica</name>
    <name type="common">Northern krill</name>
    <name type="synonym">Thysanopoda norvegica</name>
    <dbReference type="NCBI Taxonomy" id="48144"/>
    <lineage>
        <taxon>Eukaryota</taxon>
        <taxon>Metazoa</taxon>
        <taxon>Ecdysozoa</taxon>
        <taxon>Arthropoda</taxon>
        <taxon>Crustacea</taxon>
        <taxon>Multicrustacea</taxon>
        <taxon>Malacostraca</taxon>
        <taxon>Eumalacostraca</taxon>
        <taxon>Eucarida</taxon>
        <taxon>Euphausiacea</taxon>
        <taxon>Euphausiidae</taxon>
        <taxon>Meganyctiphanes</taxon>
    </lineage>
</organism>
<comment type="caution">
    <text evidence="1">The sequence shown here is derived from an EMBL/GenBank/DDBJ whole genome shotgun (WGS) entry which is preliminary data.</text>
</comment>
<evidence type="ECO:0000313" key="2">
    <source>
        <dbReference type="Proteomes" id="UP001497623"/>
    </source>
</evidence>
<dbReference type="EMBL" id="CAXKWB010130473">
    <property type="protein sequence ID" value="CAL4241679.1"/>
    <property type="molecule type" value="Genomic_DNA"/>
</dbReference>